<evidence type="ECO:0000256" key="1">
    <source>
        <dbReference type="ARBA" id="ARBA00009776"/>
    </source>
</evidence>
<comment type="function">
    <text evidence="10">Phosphorylation of dTMP to form dTDP in both de novo and salvage pathways of dTTP synthesis.</text>
</comment>
<dbReference type="CDD" id="cd01672">
    <property type="entry name" value="TMPK"/>
    <property type="match status" value="1"/>
</dbReference>
<dbReference type="Pfam" id="PF02223">
    <property type="entry name" value="Thymidylate_kin"/>
    <property type="match status" value="1"/>
</dbReference>
<evidence type="ECO:0000313" key="12">
    <source>
        <dbReference type="EMBL" id="CAK8054387.1"/>
    </source>
</evidence>
<sequence length="213" mass="23745">MPAPFFFSFEGPEGAGKTSVLTAVLPEIEKIVAGPVLLTREPGGTPIAEAIRNILKSDESTGMDARTEALLFAAARRQHLQETILPALARKQTVVSDRYLDSSIAYQGYGRGLGYETVWDINQFATEGFMPDMTIYLDLPVEVGLARIQANRQDKIDRLDKEDIDFHKRVREGYLSLADRFSDRIKTINADQALDQVIADVIDSIKQYVEVHS</sequence>
<dbReference type="RefSeq" id="WP_349641939.1">
    <property type="nucleotide sequence ID" value="NZ_CAWVOH010000002.1"/>
</dbReference>
<dbReference type="EC" id="2.7.4.9" evidence="2 10"/>
<evidence type="ECO:0000313" key="13">
    <source>
        <dbReference type="Proteomes" id="UP001314241"/>
    </source>
</evidence>
<keyword evidence="4 10" id="KW-0808">Transferase</keyword>
<evidence type="ECO:0000256" key="4">
    <source>
        <dbReference type="ARBA" id="ARBA00022679"/>
    </source>
</evidence>
<comment type="catalytic activity">
    <reaction evidence="9 10">
        <text>dTMP + ATP = dTDP + ADP</text>
        <dbReference type="Rhea" id="RHEA:13517"/>
        <dbReference type="ChEBI" id="CHEBI:30616"/>
        <dbReference type="ChEBI" id="CHEBI:58369"/>
        <dbReference type="ChEBI" id="CHEBI:63528"/>
        <dbReference type="ChEBI" id="CHEBI:456216"/>
        <dbReference type="EC" id="2.7.4.9"/>
    </reaction>
</comment>
<evidence type="ECO:0000256" key="9">
    <source>
        <dbReference type="ARBA" id="ARBA00048743"/>
    </source>
</evidence>
<feature type="binding site" evidence="10">
    <location>
        <begin position="11"/>
        <end position="18"/>
    </location>
    <ligand>
        <name>ATP</name>
        <dbReference type="ChEBI" id="CHEBI:30616"/>
    </ligand>
</feature>
<evidence type="ECO:0000256" key="6">
    <source>
        <dbReference type="ARBA" id="ARBA00022741"/>
    </source>
</evidence>
<keyword evidence="6 10" id="KW-0547">Nucleotide-binding</keyword>
<evidence type="ECO:0000259" key="11">
    <source>
        <dbReference type="Pfam" id="PF02223"/>
    </source>
</evidence>
<proteinExistence type="inferred from homology"/>
<dbReference type="PANTHER" id="PTHR10344">
    <property type="entry name" value="THYMIDYLATE KINASE"/>
    <property type="match status" value="1"/>
</dbReference>
<dbReference type="GO" id="GO:0004798">
    <property type="term" value="F:dTMP kinase activity"/>
    <property type="evidence" value="ECO:0007669"/>
    <property type="project" value="UniProtKB-EC"/>
</dbReference>
<evidence type="ECO:0000256" key="8">
    <source>
        <dbReference type="ARBA" id="ARBA00022840"/>
    </source>
</evidence>
<dbReference type="EMBL" id="CAWVOH010000002">
    <property type="protein sequence ID" value="CAK8054387.1"/>
    <property type="molecule type" value="Genomic_DNA"/>
</dbReference>
<dbReference type="Gene3D" id="3.40.50.300">
    <property type="entry name" value="P-loop containing nucleotide triphosphate hydrolases"/>
    <property type="match status" value="1"/>
</dbReference>
<evidence type="ECO:0000256" key="7">
    <source>
        <dbReference type="ARBA" id="ARBA00022777"/>
    </source>
</evidence>
<dbReference type="InterPro" id="IPR018095">
    <property type="entry name" value="Thymidylate_kin_CS"/>
</dbReference>
<dbReference type="SUPFAM" id="SSF52540">
    <property type="entry name" value="P-loop containing nucleoside triphosphate hydrolases"/>
    <property type="match status" value="1"/>
</dbReference>
<keyword evidence="7 10" id="KW-0418">Kinase</keyword>
<keyword evidence="8 10" id="KW-0067">ATP-binding</keyword>
<evidence type="ECO:0000256" key="5">
    <source>
        <dbReference type="ARBA" id="ARBA00022727"/>
    </source>
</evidence>
<dbReference type="InterPro" id="IPR018094">
    <property type="entry name" value="Thymidylate_kinase"/>
</dbReference>
<gene>
    <name evidence="10" type="primary">tmk</name>
    <name evidence="12" type="ORF">R54876_GBNLAHCA_00954</name>
</gene>
<organism evidence="12 13">
    <name type="scientific">Eupransor demetentiae</name>
    <dbReference type="NCBI Taxonomy" id="3109584"/>
    <lineage>
        <taxon>Bacteria</taxon>
        <taxon>Bacillati</taxon>
        <taxon>Bacillota</taxon>
        <taxon>Bacilli</taxon>
        <taxon>Lactobacillales</taxon>
        <taxon>Lactobacillaceae</taxon>
        <taxon>Eupransor</taxon>
    </lineage>
</organism>
<dbReference type="HAMAP" id="MF_00165">
    <property type="entry name" value="Thymidylate_kinase"/>
    <property type="match status" value="1"/>
</dbReference>
<dbReference type="InterPro" id="IPR039430">
    <property type="entry name" value="Thymidylate_kin-like_dom"/>
</dbReference>
<comment type="caution">
    <text evidence="12">The sequence shown here is derived from an EMBL/GenBank/DDBJ whole genome shotgun (WGS) entry which is preliminary data.</text>
</comment>
<reference evidence="12 13" key="1">
    <citation type="submission" date="2024-01" db="EMBL/GenBank/DDBJ databases">
        <authorList>
            <person name="Botero Cardona J."/>
        </authorList>
    </citation>
    <scope>NUCLEOTIDE SEQUENCE [LARGE SCALE GENOMIC DNA]</scope>
    <source>
        <strain evidence="12 13">LMG 33000</strain>
    </source>
</reference>
<dbReference type="PROSITE" id="PS01331">
    <property type="entry name" value="THYMIDYLATE_KINASE"/>
    <property type="match status" value="1"/>
</dbReference>
<dbReference type="Proteomes" id="UP001314241">
    <property type="component" value="Unassembled WGS sequence"/>
</dbReference>
<name>A0ABM9N5D3_9LACO</name>
<evidence type="ECO:0000256" key="2">
    <source>
        <dbReference type="ARBA" id="ARBA00012980"/>
    </source>
</evidence>
<feature type="domain" description="Thymidylate kinase-like" evidence="11">
    <location>
        <begin position="9"/>
        <end position="199"/>
    </location>
</feature>
<dbReference type="NCBIfam" id="TIGR00041">
    <property type="entry name" value="DTMP_kinase"/>
    <property type="match status" value="1"/>
</dbReference>
<comment type="similarity">
    <text evidence="1 10">Belongs to the thymidylate kinase family.</text>
</comment>
<dbReference type="PANTHER" id="PTHR10344:SF4">
    <property type="entry name" value="UMP-CMP KINASE 2, MITOCHONDRIAL"/>
    <property type="match status" value="1"/>
</dbReference>
<keyword evidence="13" id="KW-1185">Reference proteome</keyword>
<dbReference type="InterPro" id="IPR027417">
    <property type="entry name" value="P-loop_NTPase"/>
</dbReference>
<evidence type="ECO:0000256" key="10">
    <source>
        <dbReference type="HAMAP-Rule" id="MF_00165"/>
    </source>
</evidence>
<protein>
    <recommendedName>
        <fullName evidence="3 10">Thymidylate kinase</fullName>
        <ecNumber evidence="2 10">2.7.4.9</ecNumber>
    </recommendedName>
    <alternativeName>
        <fullName evidence="10">dTMP kinase</fullName>
    </alternativeName>
</protein>
<accession>A0ABM9N5D3</accession>
<keyword evidence="5 10" id="KW-0545">Nucleotide biosynthesis</keyword>
<evidence type="ECO:0000256" key="3">
    <source>
        <dbReference type="ARBA" id="ARBA00017144"/>
    </source>
</evidence>